<name>A0AA90K8C0_9ACTN</name>
<dbReference type="RefSeq" id="WP_271316354.1">
    <property type="nucleotide sequence ID" value="NZ_JABXJJ020000012.1"/>
</dbReference>
<accession>A0AA90K8C0</accession>
<organism evidence="1">
    <name type="scientific">Streptantibioticus silvisoli</name>
    <dbReference type="NCBI Taxonomy" id="2705255"/>
    <lineage>
        <taxon>Bacteria</taxon>
        <taxon>Bacillati</taxon>
        <taxon>Actinomycetota</taxon>
        <taxon>Actinomycetes</taxon>
        <taxon>Kitasatosporales</taxon>
        <taxon>Streptomycetaceae</taxon>
        <taxon>Streptantibioticus</taxon>
    </lineage>
</organism>
<proteinExistence type="predicted"/>
<sequence length="79" mass="8976">MHIDLSAARQTVAELAEELAKLDGREVDESPTRAGNRDRTQLTRAMLRASHLANRASVQTMDVYHDFKVRDWKDGAPRE</sequence>
<gene>
    <name evidence="1" type="ORF">POF50_011060</name>
</gene>
<dbReference type="EMBL" id="JABXJJ020000012">
    <property type="protein sequence ID" value="MDI5969868.1"/>
    <property type="molecule type" value="Genomic_DNA"/>
</dbReference>
<reference evidence="1" key="1">
    <citation type="submission" date="2023-05" db="EMBL/GenBank/DDBJ databases">
        <title>Streptantibioticus silvisoli sp. nov., acidotolerant actinomycetes 1 from pine litter.</title>
        <authorList>
            <person name="Swiecimska M."/>
            <person name="Golinska P."/>
            <person name="Sangal V."/>
            <person name="Wachnowicz B."/>
            <person name="Goodfellow M."/>
        </authorList>
    </citation>
    <scope>NUCLEOTIDE SEQUENCE</scope>
    <source>
        <strain evidence="1">SL13</strain>
    </source>
</reference>
<evidence type="ECO:0000313" key="1">
    <source>
        <dbReference type="EMBL" id="MDI5969868.1"/>
    </source>
</evidence>
<dbReference type="AlphaFoldDB" id="A0AA90K8C0"/>
<comment type="caution">
    <text evidence="1">The sequence shown here is derived from an EMBL/GenBank/DDBJ whole genome shotgun (WGS) entry which is preliminary data.</text>
</comment>
<protein>
    <submittedName>
        <fullName evidence="1">Uncharacterized protein</fullName>
    </submittedName>
</protein>